<organism evidence="1 2">
    <name type="scientific">Lindgomyces ingoldianus</name>
    <dbReference type="NCBI Taxonomy" id="673940"/>
    <lineage>
        <taxon>Eukaryota</taxon>
        <taxon>Fungi</taxon>
        <taxon>Dikarya</taxon>
        <taxon>Ascomycota</taxon>
        <taxon>Pezizomycotina</taxon>
        <taxon>Dothideomycetes</taxon>
        <taxon>Pleosporomycetidae</taxon>
        <taxon>Pleosporales</taxon>
        <taxon>Lindgomycetaceae</taxon>
        <taxon>Lindgomyces</taxon>
    </lineage>
</organism>
<sequence>MANGPPYLPMTWGIGGIPRKNIDVPITSVFLFLYILAAVTHMALFRLNQRRGHKFLISIFLFGFCMARVVTCVMRIASTCVPHNISLAIAASIFVAAGVLIVFIVNLIFAQRILRSTHPHFGWHPALSILFKALYVLIGLTFAIVITATVQSFYTIRPRTRTIDRDLQLYAATLLTTISFLPIPIVLISLLIPRKSPPENFGTGRFRTKVLVLLTSTLIICLGAAFRCGTAWKKPVLRTKPLPTYYSRTCFYIFNFAVEIVVIYLYAIMRVDLRFWIPGGAKGPGGYEAGQGTRGQSYGADEEEKGGGMRKGKFKFASI</sequence>
<accession>A0ACB6R5K1</accession>
<dbReference type="Proteomes" id="UP000799755">
    <property type="component" value="Unassembled WGS sequence"/>
</dbReference>
<evidence type="ECO:0000313" key="2">
    <source>
        <dbReference type="Proteomes" id="UP000799755"/>
    </source>
</evidence>
<gene>
    <name evidence="1" type="ORF">BDR25DRAFT_332587</name>
</gene>
<name>A0ACB6R5K1_9PLEO</name>
<reference evidence="1" key="1">
    <citation type="journal article" date="2020" name="Stud. Mycol.">
        <title>101 Dothideomycetes genomes: a test case for predicting lifestyles and emergence of pathogens.</title>
        <authorList>
            <person name="Haridas S."/>
            <person name="Albert R."/>
            <person name="Binder M."/>
            <person name="Bloem J."/>
            <person name="Labutti K."/>
            <person name="Salamov A."/>
            <person name="Andreopoulos B."/>
            <person name="Baker S."/>
            <person name="Barry K."/>
            <person name="Bills G."/>
            <person name="Bluhm B."/>
            <person name="Cannon C."/>
            <person name="Castanera R."/>
            <person name="Culley D."/>
            <person name="Daum C."/>
            <person name="Ezra D."/>
            <person name="Gonzalez J."/>
            <person name="Henrissat B."/>
            <person name="Kuo A."/>
            <person name="Liang C."/>
            <person name="Lipzen A."/>
            <person name="Lutzoni F."/>
            <person name="Magnuson J."/>
            <person name="Mondo S."/>
            <person name="Nolan M."/>
            <person name="Ohm R."/>
            <person name="Pangilinan J."/>
            <person name="Park H.-J."/>
            <person name="Ramirez L."/>
            <person name="Alfaro M."/>
            <person name="Sun H."/>
            <person name="Tritt A."/>
            <person name="Yoshinaga Y."/>
            <person name="Zwiers L.-H."/>
            <person name="Turgeon B."/>
            <person name="Goodwin S."/>
            <person name="Spatafora J."/>
            <person name="Crous P."/>
            <person name="Grigoriev I."/>
        </authorList>
    </citation>
    <scope>NUCLEOTIDE SEQUENCE</scope>
    <source>
        <strain evidence="1">ATCC 200398</strain>
    </source>
</reference>
<dbReference type="EMBL" id="MU003499">
    <property type="protein sequence ID" value="KAF2473802.1"/>
    <property type="molecule type" value="Genomic_DNA"/>
</dbReference>
<protein>
    <submittedName>
        <fullName evidence="1">Uncharacterized protein</fullName>
    </submittedName>
</protein>
<proteinExistence type="predicted"/>
<comment type="caution">
    <text evidence="1">The sequence shown here is derived from an EMBL/GenBank/DDBJ whole genome shotgun (WGS) entry which is preliminary data.</text>
</comment>
<evidence type="ECO:0000313" key="1">
    <source>
        <dbReference type="EMBL" id="KAF2473802.1"/>
    </source>
</evidence>
<keyword evidence="2" id="KW-1185">Reference proteome</keyword>